<evidence type="ECO:0000313" key="3">
    <source>
        <dbReference type="Proteomes" id="UP000184080"/>
    </source>
</evidence>
<reference evidence="2 3" key="1">
    <citation type="submission" date="2016-11" db="EMBL/GenBank/DDBJ databases">
        <authorList>
            <person name="Jaros S."/>
            <person name="Januszkiewicz K."/>
            <person name="Wedrychowicz H."/>
        </authorList>
    </citation>
    <scope>NUCLEOTIDE SEQUENCE [LARGE SCALE GENOMIC DNA]</scope>
    <source>
        <strain evidence="2 3">DSM 21864</strain>
    </source>
</reference>
<feature type="chain" id="PRO_5038397951" evidence="1">
    <location>
        <begin position="20"/>
        <end position="486"/>
    </location>
</feature>
<keyword evidence="1" id="KW-0732">Signal</keyword>
<dbReference type="OrthoDB" id="2644263at2"/>
<gene>
    <name evidence="2" type="ORF">SAMN05444401_2241</name>
</gene>
<dbReference type="Proteomes" id="UP000184080">
    <property type="component" value="Unassembled WGS sequence"/>
</dbReference>
<dbReference type="PANTHER" id="PTHR43649:SF17">
    <property type="entry name" value="ABC TRANSPORTER SOLUTE BINDING PROTEIN-SUGAR TRANSPORT"/>
    <property type="match status" value="1"/>
</dbReference>
<dbReference type="PANTHER" id="PTHR43649">
    <property type="entry name" value="ARABINOSE-BINDING PROTEIN-RELATED"/>
    <property type="match status" value="1"/>
</dbReference>
<dbReference type="SUPFAM" id="SSF53850">
    <property type="entry name" value="Periplasmic binding protein-like II"/>
    <property type="match status" value="1"/>
</dbReference>
<dbReference type="InterPro" id="IPR050490">
    <property type="entry name" value="Bact_solute-bd_prot1"/>
</dbReference>
<sequence>MKKVISLILTAAVTAGIFAGCQKPETAKDNGEKPTLRQLGFQRNFDPNKDPVAAMLEEKTGYKVNYEILPMENPNDKLNLLMANKEQIDILKLSGPQYSKLANEGALEPLDDLLEKYGKTLLKVNSSETFETAKVNGKIYGIPEKAPKPFVSNSLAIRQDILDELGMKIPTTLDELYELLKAIKTKKNIIPLTGFEPIVYEISGAFGVVTQWEETDGKLINRLENPGMKEYITFMNKLYNEGLIDKEWPINNSAKCQEKFTSGKAAIMTYGWGLASVVTKGLEKNFPQSKVTLIPALKGKDGKQGNLLQATGVGWYIAIPKVSKNKEHAMKYMDLKVQPELFKNLAIGEENVHWKKEADGRLNPILPKFTDERNNADWFLTSTDQKAYEDLWVLRTRKDPHIAAAFDAMQSQVPIAKKEITTIAPPLPVNAKFNQKLLKLETDYIVKAIAGSEKLENFDKFMEQWKKEGGSEASKEVNDWYSTKKK</sequence>
<protein>
    <submittedName>
        <fullName evidence="2">Carbohydrate ABC transporter substrate-binding protein, CUT1 family</fullName>
    </submittedName>
</protein>
<dbReference type="PROSITE" id="PS51257">
    <property type="entry name" value="PROKAR_LIPOPROTEIN"/>
    <property type="match status" value="1"/>
</dbReference>
<dbReference type="AlphaFoldDB" id="A0A1M6GTX4"/>
<feature type="signal peptide" evidence="1">
    <location>
        <begin position="1"/>
        <end position="19"/>
    </location>
</feature>
<name>A0A1M6GTX4_9CLOT</name>
<dbReference type="EMBL" id="FQZO01000003">
    <property type="protein sequence ID" value="SHJ13339.1"/>
    <property type="molecule type" value="Genomic_DNA"/>
</dbReference>
<accession>A0A1M6GTX4</accession>
<keyword evidence="3" id="KW-1185">Reference proteome</keyword>
<evidence type="ECO:0000256" key="1">
    <source>
        <dbReference type="SAM" id="SignalP"/>
    </source>
</evidence>
<proteinExistence type="predicted"/>
<organism evidence="2 3">
    <name type="scientific">Clostridium amylolyticum</name>
    <dbReference type="NCBI Taxonomy" id="1121298"/>
    <lineage>
        <taxon>Bacteria</taxon>
        <taxon>Bacillati</taxon>
        <taxon>Bacillota</taxon>
        <taxon>Clostridia</taxon>
        <taxon>Eubacteriales</taxon>
        <taxon>Clostridiaceae</taxon>
        <taxon>Clostridium</taxon>
    </lineage>
</organism>
<dbReference type="RefSeq" id="WP_073006512.1">
    <property type="nucleotide sequence ID" value="NZ_FQZO01000003.1"/>
</dbReference>
<dbReference type="Gene3D" id="3.40.190.10">
    <property type="entry name" value="Periplasmic binding protein-like II"/>
    <property type="match status" value="2"/>
</dbReference>
<dbReference type="STRING" id="1121298.SAMN05444401_2241"/>
<dbReference type="InterPro" id="IPR006059">
    <property type="entry name" value="SBP"/>
</dbReference>
<evidence type="ECO:0000313" key="2">
    <source>
        <dbReference type="EMBL" id="SHJ13339.1"/>
    </source>
</evidence>
<dbReference type="Pfam" id="PF01547">
    <property type="entry name" value="SBP_bac_1"/>
    <property type="match status" value="1"/>
</dbReference>